<sequence length="282" mass="29009">MTTFATSEPITATLTTGGAHVRIAASERSDTVVRVEPINKASKTDLKVAEKTKVDFSAGALTVETAKAGDKAGSVAITIELPVGSKLVLNTAWTHVHADGVLGDCELNVASGQVELDRVAALHGNLAAGSIAIGHIAGTVDIEGGTASMRVGEVAGVARYRGTTGKVWIGHALSDVDLSGSSGSFDIDRAEGNVVAKASNCPIRIGQMIRGQAELTNASGGIEIGISEGTATSVDANSTKGAVRNSLPSQDNPAEFDSTEFDNKVKLYARTRLDDIVIRAAV</sequence>
<organism evidence="2 3">
    <name type="scientific">Kibdelosporangium aridum</name>
    <dbReference type="NCBI Taxonomy" id="2030"/>
    <lineage>
        <taxon>Bacteria</taxon>
        <taxon>Bacillati</taxon>
        <taxon>Actinomycetota</taxon>
        <taxon>Actinomycetes</taxon>
        <taxon>Pseudonocardiales</taxon>
        <taxon>Pseudonocardiaceae</taxon>
        <taxon>Kibdelosporangium</taxon>
    </lineage>
</organism>
<dbReference type="EMBL" id="QHKI01000005">
    <property type="protein sequence ID" value="RSM87912.1"/>
    <property type="molecule type" value="Genomic_DNA"/>
</dbReference>
<protein>
    <recommendedName>
        <fullName evidence="1">DUF4097 domain-containing protein</fullName>
    </recommendedName>
</protein>
<dbReference type="InterPro" id="IPR025164">
    <property type="entry name" value="Toastrack_DUF4097"/>
</dbReference>
<name>A0A428ZIK3_KIBAR</name>
<evidence type="ECO:0000313" key="2">
    <source>
        <dbReference type="EMBL" id="RSM87912.1"/>
    </source>
</evidence>
<evidence type="ECO:0000313" key="3">
    <source>
        <dbReference type="Proteomes" id="UP000287547"/>
    </source>
</evidence>
<feature type="domain" description="DUF4097" evidence="1">
    <location>
        <begin position="14"/>
        <end position="247"/>
    </location>
</feature>
<comment type="caution">
    <text evidence="2">The sequence shown here is derived from an EMBL/GenBank/DDBJ whole genome shotgun (WGS) entry which is preliminary data.</text>
</comment>
<dbReference type="AlphaFoldDB" id="A0A428ZIK3"/>
<dbReference type="OrthoDB" id="3252095at2"/>
<evidence type="ECO:0000259" key="1">
    <source>
        <dbReference type="Pfam" id="PF13349"/>
    </source>
</evidence>
<dbReference type="Pfam" id="PF13349">
    <property type="entry name" value="DUF4097"/>
    <property type="match status" value="1"/>
</dbReference>
<reference evidence="2 3" key="1">
    <citation type="submission" date="2018-05" db="EMBL/GenBank/DDBJ databases">
        <title>Evolution of GPA BGCs.</title>
        <authorList>
            <person name="Waglechner N."/>
            <person name="Wright G.D."/>
        </authorList>
    </citation>
    <scope>NUCLEOTIDE SEQUENCE [LARGE SCALE GENOMIC DNA]</scope>
    <source>
        <strain evidence="2 3">A82846</strain>
    </source>
</reference>
<dbReference type="Proteomes" id="UP000287547">
    <property type="component" value="Unassembled WGS sequence"/>
</dbReference>
<accession>A0A428ZIK3</accession>
<proteinExistence type="predicted"/>
<dbReference type="RefSeq" id="WP_037255621.1">
    <property type="nucleotide sequence ID" value="NZ_QHKI01000005.1"/>
</dbReference>
<gene>
    <name evidence="2" type="ORF">DMH04_09315</name>
</gene>